<dbReference type="OrthoDB" id="5106481at2759"/>
<name>A0A9P7I4B2_9HYPO</name>
<dbReference type="Proteomes" id="UP000750502">
    <property type="component" value="Unassembled WGS sequence"/>
</dbReference>
<sequence length="174" mass="19422">MCRHYPNLICGKDAQFHNDKLNTGTRFRLFLCQSTQADIAFIIHNKRGKAGIKAVAKACGLHFDRGRLGRILVSKFLQQVQYLEKKLAKATAEGKQLHFQCESGMPPVLPGATALAAAPQGHLVETPAMELPTQVGYQMHPTQQPAHTRPTQMTNNTNCDDLAQRFAKHLHFQH</sequence>
<organism evidence="1 2">
    <name type="scientific">Fusarium xylarioides</name>
    <dbReference type="NCBI Taxonomy" id="221167"/>
    <lineage>
        <taxon>Eukaryota</taxon>
        <taxon>Fungi</taxon>
        <taxon>Dikarya</taxon>
        <taxon>Ascomycota</taxon>
        <taxon>Pezizomycotina</taxon>
        <taxon>Sordariomycetes</taxon>
        <taxon>Hypocreomycetidae</taxon>
        <taxon>Hypocreales</taxon>
        <taxon>Nectriaceae</taxon>
        <taxon>Fusarium</taxon>
        <taxon>Fusarium fujikuroi species complex</taxon>
    </lineage>
</organism>
<dbReference type="AlphaFoldDB" id="A0A9P7I4B2"/>
<evidence type="ECO:0000313" key="2">
    <source>
        <dbReference type="Proteomes" id="UP000750502"/>
    </source>
</evidence>
<keyword evidence="2" id="KW-1185">Reference proteome</keyword>
<reference evidence="1" key="2">
    <citation type="submission" date="2020-10" db="EMBL/GenBank/DDBJ databases">
        <authorList>
            <person name="Peck L.D."/>
            <person name="Nowell R.W."/>
            <person name="Flood J."/>
            <person name="Ryan M.J."/>
            <person name="Barraclough T.G."/>
        </authorList>
    </citation>
    <scope>NUCLEOTIDE SEQUENCE</scope>
    <source>
        <strain evidence="1">IMI 127659i</strain>
    </source>
</reference>
<proteinExistence type="predicted"/>
<evidence type="ECO:0000313" key="1">
    <source>
        <dbReference type="EMBL" id="KAG5773725.1"/>
    </source>
</evidence>
<comment type="caution">
    <text evidence="1">The sequence shown here is derived from an EMBL/GenBank/DDBJ whole genome shotgun (WGS) entry which is preliminary data.</text>
</comment>
<protein>
    <submittedName>
        <fullName evidence="1">Uncharacterized protein</fullName>
    </submittedName>
</protein>
<accession>A0A9P7I4B2</accession>
<gene>
    <name evidence="1" type="ORF">H9Q72_000595</name>
</gene>
<reference evidence="1" key="1">
    <citation type="journal article" date="2020" name="bioRxiv">
        <title>Historical genomics reveals the evolutionary mechanisms behind multiple outbreaks of the host-specific coffee wilt pathogen Fusarium xylarioides.</title>
        <authorList>
            <person name="Peck D."/>
            <person name="Nowell R.W."/>
            <person name="Flood J."/>
            <person name="Ryan M.J."/>
            <person name="Barraclough T.G."/>
        </authorList>
    </citation>
    <scope>NUCLEOTIDE SEQUENCE</scope>
    <source>
        <strain evidence="1">IMI 127659i</strain>
    </source>
</reference>
<dbReference type="EMBL" id="JADFTT010000008">
    <property type="protein sequence ID" value="KAG5773725.1"/>
    <property type="molecule type" value="Genomic_DNA"/>
</dbReference>